<sequence length="467" mass="52324">MIMRTNALIFSFISAIIVPSVTADKGKHYAKENVCEELRVIGSKNFRIIVTALYSQKFPNGTFEEVNCVADEMAKLAEQCCQDDASLDCYDKGATEISDKSCRKDSPFPKHPGIEQCCTVHGDERKLCLAMLRYSADELPSLLESTPEEICTQYTKDRSGYALRYVYEFSRRHRSIPAGFLLNVTQNHMRMAENCCKPTASLPCFFKERYQERSSAIFLKFLSSMCNNEVNLKSHKTGLTAYFGSLLRVSFEEALPISKQFQSGLAKCCLQPQPQCVIEEFISFQKVLCTDRGNVSEELQRCCSKGPLDAITCMDTVKRHPVISSDLQAPSTQLCQEAQPDSTDRYLFQIGVKHVSVSVPVLTTIQDQMRSTVAACCSGTNDTAACLKQTKLEKAASLVSVIDNFCLQYFKLELPAFKTKIQHEFQGDEPKSQAWIDLTTSCCFQHSPAQLCQKLTEAVMTYEDTAA</sequence>
<keyword evidence="2" id="KW-1185">Reference proteome</keyword>
<gene>
    <name evidence="1" type="ORF">PDJAM_G00147720</name>
</gene>
<accession>A0ACC5ZH94</accession>
<evidence type="ECO:0000313" key="2">
    <source>
        <dbReference type="Proteomes" id="UP000830395"/>
    </source>
</evidence>
<name>A0ACC5ZH94_9TELE</name>
<proteinExistence type="predicted"/>
<dbReference type="EMBL" id="CM040998">
    <property type="protein sequence ID" value="MCJ8746947.1"/>
    <property type="molecule type" value="Genomic_DNA"/>
</dbReference>
<protein>
    <submittedName>
        <fullName evidence="1">Uncharacterized protein</fullName>
    </submittedName>
</protein>
<reference evidence="1" key="1">
    <citation type="submission" date="2020-02" db="EMBL/GenBank/DDBJ databases">
        <title>Genome sequencing of the panga catfish, Pangasius djambal.</title>
        <authorList>
            <person name="Wen M."/>
            <person name="Zahm M."/>
            <person name="Roques C."/>
            <person name="Cabau C."/>
            <person name="Klopp C."/>
            <person name="Donnadieu C."/>
            <person name="Jouanno E."/>
            <person name="Avarre J.-C."/>
            <person name="Campet M."/>
            <person name="Ha T."/>
            <person name="Dugue R."/>
            <person name="Lampietro C."/>
            <person name="Louis A."/>
            <person name="Herpin A."/>
            <person name="Echchiki A."/>
            <person name="Berthelot C."/>
            <person name="Parey E."/>
            <person name="Roest-Crollius H."/>
            <person name="Braasch I."/>
            <person name="Postlethwait J.H."/>
            <person name="Bobe J."/>
            <person name="Montfort J."/>
            <person name="Bouchez O."/>
            <person name="Begum T."/>
            <person name="Schartl M."/>
            <person name="Gustiano R."/>
            <person name="Guiguen Y."/>
        </authorList>
    </citation>
    <scope>NUCLEOTIDE SEQUENCE</scope>
    <source>
        <strain evidence="1">Pdj_M5554</strain>
    </source>
</reference>
<evidence type="ECO:0000313" key="1">
    <source>
        <dbReference type="EMBL" id="MCJ8746947.1"/>
    </source>
</evidence>
<organism evidence="1 2">
    <name type="scientific">Pangasius djambal</name>
    <dbReference type="NCBI Taxonomy" id="1691987"/>
    <lineage>
        <taxon>Eukaryota</taxon>
        <taxon>Metazoa</taxon>
        <taxon>Chordata</taxon>
        <taxon>Craniata</taxon>
        <taxon>Vertebrata</taxon>
        <taxon>Euteleostomi</taxon>
        <taxon>Actinopterygii</taxon>
        <taxon>Neopterygii</taxon>
        <taxon>Teleostei</taxon>
        <taxon>Ostariophysi</taxon>
        <taxon>Siluriformes</taxon>
        <taxon>Pangasiidae</taxon>
        <taxon>Pangasius</taxon>
    </lineage>
</organism>
<dbReference type="Proteomes" id="UP000830395">
    <property type="component" value="Chromosome 24"/>
</dbReference>
<comment type="caution">
    <text evidence="1">The sequence shown here is derived from an EMBL/GenBank/DDBJ whole genome shotgun (WGS) entry which is preliminary data.</text>
</comment>